<name>A0ABT5XQM2_9FLAO</name>
<dbReference type="PANTHER" id="PTHR33639:SF2">
    <property type="entry name" value="DUF393 DOMAIN-CONTAINING PROTEIN"/>
    <property type="match status" value="1"/>
</dbReference>
<proteinExistence type="predicted"/>
<evidence type="ECO:0000313" key="2">
    <source>
        <dbReference type="Proteomes" id="UP001217083"/>
    </source>
</evidence>
<organism evidence="1 2">
    <name type="scientific">Flagellimonas okinawensis</name>
    <dbReference type="NCBI Taxonomy" id="3031324"/>
    <lineage>
        <taxon>Bacteria</taxon>
        <taxon>Pseudomonadati</taxon>
        <taxon>Bacteroidota</taxon>
        <taxon>Flavobacteriia</taxon>
        <taxon>Flavobacteriales</taxon>
        <taxon>Flavobacteriaceae</taxon>
        <taxon>Flagellimonas</taxon>
    </lineage>
</organism>
<dbReference type="InterPro" id="IPR007263">
    <property type="entry name" value="DCC1-like"/>
</dbReference>
<reference evidence="1 2" key="1">
    <citation type="submission" date="2023-03" db="EMBL/GenBank/DDBJ databases">
        <title>Muricauda XX sp. nov. and Muricauda XXX sp. nov., two novel species isolated from Okinawa Trough.</title>
        <authorList>
            <person name="Cao W."/>
            <person name="Deng X."/>
        </authorList>
    </citation>
    <scope>NUCLEOTIDE SEQUENCE [LARGE SCALE GENOMIC DNA]</scope>
    <source>
        <strain evidence="1 2">81s02</strain>
    </source>
</reference>
<dbReference type="Proteomes" id="UP001217083">
    <property type="component" value="Unassembled WGS sequence"/>
</dbReference>
<keyword evidence="2" id="KW-1185">Reference proteome</keyword>
<comment type="caution">
    <text evidence="1">The sequence shown here is derived from an EMBL/GenBank/DDBJ whole genome shotgun (WGS) entry which is preliminary data.</text>
</comment>
<dbReference type="Pfam" id="PF04134">
    <property type="entry name" value="DCC1-like"/>
    <property type="match status" value="1"/>
</dbReference>
<accession>A0ABT5XQM2</accession>
<dbReference type="RefSeq" id="WP_275650155.1">
    <property type="nucleotide sequence ID" value="NZ_JARFVA010000004.1"/>
</dbReference>
<dbReference type="EMBL" id="JARFVA010000004">
    <property type="protein sequence ID" value="MDF0708203.1"/>
    <property type="molecule type" value="Genomic_DNA"/>
</dbReference>
<protein>
    <submittedName>
        <fullName evidence="1">Thiol-disulfide oxidoreductase DCC family protein</fullName>
    </submittedName>
</protein>
<evidence type="ECO:0000313" key="1">
    <source>
        <dbReference type="EMBL" id="MDF0708203.1"/>
    </source>
</evidence>
<dbReference type="InterPro" id="IPR052927">
    <property type="entry name" value="DCC_oxidoreductase"/>
</dbReference>
<sequence>MTINNIVLFDGVCNLCSGFVQFVIKREKNSNISFASLQSEEGRRLLKEYGVDSSSVDSIVFIKNEKAYIKSKAFFEIIQNLKAPWPLLRIFSFLPLRFNNAVYDLIAKNRYKMMGKKESCWLPSKSMSNRFIDTIG</sequence>
<gene>
    <name evidence="1" type="ORF">PY091_13320</name>
</gene>
<dbReference type="PANTHER" id="PTHR33639">
    <property type="entry name" value="THIOL-DISULFIDE OXIDOREDUCTASE DCC"/>
    <property type="match status" value="1"/>
</dbReference>